<dbReference type="GeneID" id="66856848"/>
<keyword evidence="10 14" id="KW-0012">Acyltransferase</keyword>
<proteinExistence type="inferred from homology"/>
<keyword evidence="6 14" id="KW-0808">Transferase</keyword>
<evidence type="ECO:0000256" key="8">
    <source>
        <dbReference type="ARBA" id="ARBA00023098"/>
    </source>
</evidence>
<evidence type="ECO:0000256" key="1">
    <source>
        <dbReference type="ARBA" id="ARBA00005194"/>
    </source>
</evidence>
<evidence type="ECO:0000256" key="6">
    <source>
        <dbReference type="ARBA" id="ARBA00022679"/>
    </source>
</evidence>
<dbReference type="RefSeq" id="WP_003981562.1">
    <property type="nucleotide sequence ID" value="NZ_CP043497.1"/>
</dbReference>
<evidence type="ECO:0000256" key="11">
    <source>
        <dbReference type="ARBA" id="ARBA00024006"/>
    </source>
</evidence>
<accession>A0ABY3Z1P1</accession>
<dbReference type="SUPFAM" id="SSF53901">
    <property type="entry name" value="Thiolase-like"/>
    <property type="match status" value="2"/>
</dbReference>
<name>A0ABY3Z1P1_STRRM</name>
<feature type="domain" description="Ketosynthase family 3 (KS3)" evidence="16">
    <location>
        <begin position="20"/>
        <end position="427"/>
    </location>
</feature>
<dbReference type="CDD" id="cd00834">
    <property type="entry name" value="KAS_I_II"/>
    <property type="match status" value="1"/>
</dbReference>
<evidence type="ECO:0000256" key="9">
    <source>
        <dbReference type="ARBA" id="ARBA00023160"/>
    </source>
</evidence>
<dbReference type="Proteomes" id="UP000829494">
    <property type="component" value="Chromosome"/>
</dbReference>
<comment type="catalytic activity">
    <reaction evidence="13 14">
        <text>a fatty acyl-[ACP] + malonyl-[ACP] + H(+) = a 3-oxoacyl-[ACP] + holo-[ACP] + CO2</text>
        <dbReference type="Rhea" id="RHEA:22836"/>
        <dbReference type="Rhea" id="RHEA-COMP:9623"/>
        <dbReference type="Rhea" id="RHEA-COMP:9685"/>
        <dbReference type="Rhea" id="RHEA-COMP:9916"/>
        <dbReference type="Rhea" id="RHEA-COMP:14125"/>
        <dbReference type="ChEBI" id="CHEBI:15378"/>
        <dbReference type="ChEBI" id="CHEBI:16526"/>
        <dbReference type="ChEBI" id="CHEBI:64479"/>
        <dbReference type="ChEBI" id="CHEBI:78449"/>
        <dbReference type="ChEBI" id="CHEBI:78776"/>
        <dbReference type="ChEBI" id="CHEBI:138651"/>
    </reaction>
</comment>
<gene>
    <name evidence="17" type="primary">fabF4</name>
    <name evidence="17" type="ORF">SRIMR7_17965</name>
</gene>
<evidence type="ECO:0000313" key="18">
    <source>
        <dbReference type="Proteomes" id="UP000829494"/>
    </source>
</evidence>
<evidence type="ECO:0000256" key="5">
    <source>
        <dbReference type="ARBA" id="ARBA00022516"/>
    </source>
</evidence>
<keyword evidence="9 14" id="KW-0275">Fatty acid biosynthesis</keyword>
<keyword evidence="18" id="KW-1185">Reference proteome</keyword>
<dbReference type="SMART" id="SM00825">
    <property type="entry name" value="PKS_KS"/>
    <property type="match status" value="1"/>
</dbReference>
<evidence type="ECO:0000256" key="12">
    <source>
        <dbReference type="ARBA" id="ARBA00047318"/>
    </source>
</evidence>
<dbReference type="NCBIfam" id="TIGR03150">
    <property type="entry name" value="fabF"/>
    <property type="match status" value="1"/>
</dbReference>
<dbReference type="InterPro" id="IPR017568">
    <property type="entry name" value="3-oxoacyl-ACP_synth-2"/>
</dbReference>
<comment type="similarity">
    <text evidence="2 14 15">Belongs to the thiolase-like superfamily. Beta-ketoacyl-ACP synthases family.</text>
</comment>
<dbReference type="GO" id="GO:0004315">
    <property type="term" value="F:3-oxoacyl-[acyl-carrier-protein] synthase activity"/>
    <property type="evidence" value="ECO:0007669"/>
    <property type="project" value="UniProtKB-EC"/>
</dbReference>
<evidence type="ECO:0000256" key="7">
    <source>
        <dbReference type="ARBA" id="ARBA00022832"/>
    </source>
</evidence>
<keyword evidence="5 14" id="KW-0444">Lipid biosynthesis</keyword>
<dbReference type="PANTHER" id="PTHR11712">
    <property type="entry name" value="POLYKETIDE SYNTHASE-RELATED"/>
    <property type="match status" value="1"/>
</dbReference>
<dbReference type="InterPro" id="IPR000794">
    <property type="entry name" value="Beta-ketoacyl_synthase"/>
</dbReference>
<dbReference type="Pfam" id="PF02801">
    <property type="entry name" value="Ketoacyl-synt_C"/>
    <property type="match status" value="1"/>
</dbReference>
<keyword evidence="8" id="KW-0443">Lipid metabolism</keyword>
<organism evidence="17 18">
    <name type="scientific">Streptomyces rimosus subsp. rimosus</name>
    <dbReference type="NCBI Taxonomy" id="132474"/>
    <lineage>
        <taxon>Bacteria</taxon>
        <taxon>Bacillati</taxon>
        <taxon>Actinomycetota</taxon>
        <taxon>Actinomycetes</taxon>
        <taxon>Kitasatosporales</taxon>
        <taxon>Streptomycetaceae</taxon>
        <taxon>Streptomyces</taxon>
    </lineage>
</organism>
<evidence type="ECO:0000256" key="10">
    <source>
        <dbReference type="ARBA" id="ARBA00023315"/>
    </source>
</evidence>
<dbReference type="EMBL" id="CP094298">
    <property type="protein sequence ID" value="UNZ04048.1"/>
    <property type="molecule type" value="Genomic_DNA"/>
</dbReference>
<comment type="pathway">
    <text evidence="1 14">Lipid metabolism; fatty acid biosynthesis.</text>
</comment>
<dbReference type="InterPro" id="IPR014030">
    <property type="entry name" value="Ketoacyl_synth_N"/>
</dbReference>
<dbReference type="Pfam" id="PF00109">
    <property type="entry name" value="ketoacyl-synt"/>
    <property type="match status" value="1"/>
</dbReference>
<dbReference type="PIRSF" id="PIRSF000447">
    <property type="entry name" value="KAS_II"/>
    <property type="match status" value="1"/>
</dbReference>
<evidence type="ECO:0000256" key="15">
    <source>
        <dbReference type="RuleBase" id="RU003694"/>
    </source>
</evidence>
<dbReference type="PANTHER" id="PTHR11712:SF336">
    <property type="entry name" value="3-OXOACYL-[ACYL-CARRIER-PROTEIN] SYNTHASE, MITOCHONDRIAL"/>
    <property type="match status" value="1"/>
</dbReference>
<reference evidence="17 18" key="1">
    <citation type="submission" date="2022-03" db="EMBL/GenBank/DDBJ databases">
        <title>Complete genome of Streptomyces rimosus ssp. rimosus R7 (=ATCC 10970).</title>
        <authorList>
            <person name="Beganovic S."/>
            <person name="Ruckert C."/>
            <person name="Busche T."/>
            <person name="Kalinowski J."/>
            <person name="Wittmann C."/>
        </authorList>
    </citation>
    <scope>NUCLEOTIDE SEQUENCE [LARGE SCALE GENOMIC DNA]</scope>
    <source>
        <strain evidence="17 18">R7</strain>
    </source>
</reference>
<keyword evidence="7" id="KW-0276">Fatty acid metabolism</keyword>
<dbReference type="InterPro" id="IPR014031">
    <property type="entry name" value="Ketoacyl_synth_C"/>
</dbReference>
<comment type="function">
    <text evidence="11 14">Involved in the type II fatty acid elongation cycle. Catalyzes the elongation of a wide range of acyl-ACP by the addition of two carbons from malonyl-ACP to an acyl acceptor. Can efficiently catalyze the conversion of palmitoleoyl-ACP (cis-hexadec-9-enoyl-ACP) to cis-vaccenoyl-ACP (cis-octadec-11-enoyl-ACP), an essential step in the thermal regulation of fatty acid composition.</text>
</comment>
<dbReference type="NCBIfam" id="NF005589">
    <property type="entry name" value="PRK07314.1"/>
    <property type="match status" value="1"/>
</dbReference>
<evidence type="ECO:0000256" key="4">
    <source>
        <dbReference type="ARBA" id="ARBA00014657"/>
    </source>
</evidence>
<dbReference type="InterPro" id="IPR020841">
    <property type="entry name" value="PKS_Beta-ketoAc_synthase_dom"/>
</dbReference>
<evidence type="ECO:0000313" key="17">
    <source>
        <dbReference type="EMBL" id="UNZ04048.1"/>
    </source>
</evidence>
<evidence type="ECO:0000256" key="2">
    <source>
        <dbReference type="ARBA" id="ARBA00008467"/>
    </source>
</evidence>
<sequence length="447" mass="46531">MAPTQDANRNPALTRPAGAERRVVITGCGTISPIGHTVEEFWAAATAGQSGIRPITRYDVDALPTRFAGEVVGFDPKPYMPNKVSRRLDRFAQFGLAAALQAMDQAGLTIGEELATRTAVLVGSGYGPGQLMRTAIHDLRDHGRRRMTPYLASGGSLDSAAGEIAARFGARGASGATVTACATGATCVGDALRMIRHGYADVAIAGGADDAVNPLDLGAAANAGALSRRDDDPHLVSRPFDRQRDGFVMGAGAGIVVLEDAEHAVRRGATILAEVAGYGATTDAYHSTHPHPDGLAARQAMTDALADAGLRPEDIDHVSAHGTSTQLNDRIESAAIHAVLGGHAPRVPISSLKSMTGHMIGAAGAVELIAAVQTIRTGLVPPTVNCDDPEDTTLDYVPHKAREHAVRAVLSNSFGFGGHNAVLVVRAWPGAADTAGRQDRQPKEEGR</sequence>
<evidence type="ECO:0000256" key="3">
    <source>
        <dbReference type="ARBA" id="ARBA00012356"/>
    </source>
</evidence>
<evidence type="ECO:0000256" key="14">
    <source>
        <dbReference type="PIRNR" id="PIRNR000447"/>
    </source>
</evidence>
<dbReference type="InterPro" id="IPR016039">
    <property type="entry name" value="Thiolase-like"/>
</dbReference>
<dbReference type="PROSITE" id="PS52004">
    <property type="entry name" value="KS3_2"/>
    <property type="match status" value="1"/>
</dbReference>
<protein>
    <recommendedName>
        <fullName evidence="4 14">3-oxoacyl-[acyl-carrier-protein] synthase 2</fullName>
        <ecNumber evidence="3 14">2.3.1.179</ecNumber>
    </recommendedName>
</protein>
<evidence type="ECO:0000259" key="16">
    <source>
        <dbReference type="PROSITE" id="PS52004"/>
    </source>
</evidence>
<dbReference type="Gene3D" id="3.40.47.10">
    <property type="match status" value="1"/>
</dbReference>
<comment type="catalytic activity">
    <reaction evidence="12 14">
        <text>(9Z)-hexadecenoyl-[ACP] + malonyl-[ACP] + H(+) = 3-oxo-(11Z)-octadecenoyl-[ACP] + holo-[ACP] + CO2</text>
        <dbReference type="Rhea" id="RHEA:55040"/>
        <dbReference type="Rhea" id="RHEA-COMP:9623"/>
        <dbReference type="Rhea" id="RHEA-COMP:9685"/>
        <dbReference type="Rhea" id="RHEA-COMP:10800"/>
        <dbReference type="Rhea" id="RHEA-COMP:14074"/>
        <dbReference type="ChEBI" id="CHEBI:15378"/>
        <dbReference type="ChEBI" id="CHEBI:16526"/>
        <dbReference type="ChEBI" id="CHEBI:64479"/>
        <dbReference type="ChEBI" id="CHEBI:78449"/>
        <dbReference type="ChEBI" id="CHEBI:83989"/>
        <dbReference type="ChEBI" id="CHEBI:138538"/>
        <dbReference type="EC" id="2.3.1.179"/>
    </reaction>
</comment>
<dbReference type="EC" id="2.3.1.179" evidence="3 14"/>
<evidence type="ECO:0000256" key="13">
    <source>
        <dbReference type="ARBA" id="ARBA00047659"/>
    </source>
</evidence>